<gene>
    <name evidence="2" type="ORF">MOC71_19000</name>
</gene>
<dbReference type="Gene3D" id="3.40.1440.10">
    <property type="entry name" value="GIY-YIG endonuclease"/>
    <property type="match status" value="1"/>
</dbReference>
<reference evidence="2" key="1">
    <citation type="submission" date="2022-02" db="EMBL/GenBank/DDBJ databases">
        <title>Crop Bioprotection Bacillus Genome Sequencing.</title>
        <authorList>
            <person name="Dunlap C."/>
        </authorList>
    </citation>
    <scope>NUCLEOTIDE SEQUENCE</scope>
    <source>
        <strain evidence="2">98-1</strain>
    </source>
</reference>
<dbReference type="NCBIfam" id="TIGR01453">
    <property type="entry name" value="grpIintron_endo"/>
    <property type="match status" value="1"/>
</dbReference>
<evidence type="ECO:0000313" key="2">
    <source>
        <dbReference type="EMBL" id="MCY8318754.1"/>
    </source>
</evidence>
<dbReference type="InterPro" id="IPR000305">
    <property type="entry name" value="GIY-YIG_endonuc"/>
</dbReference>
<proteinExistence type="predicted"/>
<feature type="domain" description="GIY-YIG" evidence="1">
    <location>
        <begin position="1"/>
        <end position="89"/>
    </location>
</feature>
<organism evidence="2 3">
    <name type="scientific">Bacillus vallismortis</name>
    <dbReference type="NCBI Taxonomy" id="72361"/>
    <lineage>
        <taxon>Bacteria</taxon>
        <taxon>Bacillati</taxon>
        <taxon>Bacillota</taxon>
        <taxon>Bacilli</taxon>
        <taxon>Bacillales</taxon>
        <taxon>Bacillaceae</taxon>
        <taxon>Bacillus</taxon>
    </lineage>
</organism>
<comment type="caution">
    <text evidence="2">The sequence shown here is derived from an EMBL/GenBank/DDBJ whole genome shotgun (WGS) entry which is preliminary data.</text>
</comment>
<name>A0AAP3FZA1_BACVA</name>
<dbReference type="GO" id="GO:0004519">
    <property type="term" value="F:endonuclease activity"/>
    <property type="evidence" value="ECO:0007669"/>
    <property type="project" value="InterPro"/>
</dbReference>
<dbReference type="Proteomes" id="UP001067121">
    <property type="component" value="Unassembled WGS sequence"/>
</dbReference>
<accession>A0AAP3FZA1</accession>
<dbReference type="PROSITE" id="PS50164">
    <property type="entry name" value="GIY_YIG"/>
    <property type="match status" value="1"/>
</dbReference>
<dbReference type="RefSeq" id="WP_268544763.1">
    <property type="nucleotide sequence ID" value="NZ_JALAOH010000088.1"/>
</dbReference>
<dbReference type="InterPro" id="IPR006350">
    <property type="entry name" value="Intron_endoG1"/>
</dbReference>
<sequence>MRGIYQITNKLNGKKYIGSSINVFKRWKQHVTDLHYGLHHSHLLQKDWDKYSLNDFTFEILEYVENKNDLLTIEQMWLDGEDINNLYNVLSSTTMHNISAPSDFVEDVFYCKKLSEETQQLLRKNLMIHKKRGKLIHSGKFKYDYSKTWFSKNTKDVQQLKLNMNNYFYNQTSSTSKDRCWTTFTQYARQLEFKGNKKRFVPLNGQDLKEKKSYLCFAANCFPNSFLLAKYKELSSLDEDTYALSLILKWIVNCGNINKPLTIFIPSLRMEELLSEWLKNG</sequence>
<protein>
    <submittedName>
        <fullName evidence="2">GIY-YIG nuclease family protein</fullName>
    </submittedName>
</protein>
<dbReference type="SMART" id="SM00465">
    <property type="entry name" value="GIYc"/>
    <property type="match status" value="1"/>
</dbReference>
<dbReference type="Pfam" id="PF01541">
    <property type="entry name" value="GIY-YIG"/>
    <property type="match status" value="1"/>
</dbReference>
<dbReference type="AlphaFoldDB" id="A0AAP3FZA1"/>
<evidence type="ECO:0000313" key="3">
    <source>
        <dbReference type="Proteomes" id="UP001067121"/>
    </source>
</evidence>
<dbReference type="CDD" id="cd10437">
    <property type="entry name" value="GIY-YIG_HE_I-TevI_like"/>
    <property type="match status" value="1"/>
</dbReference>
<dbReference type="SUPFAM" id="SSF82771">
    <property type="entry name" value="GIY-YIG endonuclease"/>
    <property type="match status" value="1"/>
</dbReference>
<dbReference type="InterPro" id="IPR035901">
    <property type="entry name" value="GIY-YIG_endonuc_sf"/>
</dbReference>
<dbReference type="EMBL" id="JALAOH010000088">
    <property type="protein sequence ID" value="MCY8318754.1"/>
    <property type="molecule type" value="Genomic_DNA"/>
</dbReference>
<evidence type="ECO:0000259" key="1">
    <source>
        <dbReference type="PROSITE" id="PS50164"/>
    </source>
</evidence>